<dbReference type="STRING" id="572477.Alvin_2692"/>
<gene>
    <name evidence="2" type="ordered locus">Alvin_2692</name>
</gene>
<dbReference type="eggNOG" id="ENOG5033ZKY">
    <property type="taxonomic scope" value="Bacteria"/>
</dbReference>
<keyword evidence="3" id="KW-1185">Reference proteome</keyword>
<accession>D3RPZ0</accession>
<protein>
    <submittedName>
        <fullName evidence="2">Uncharacterized protein</fullName>
    </submittedName>
</protein>
<dbReference type="HOGENOM" id="CLU_1691820_0_0_6"/>
<evidence type="ECO:0000313" key="2">
    <source>
        <dbReference type="EMBL" id="ADC63601.1"/>
    </source>
</evidence>
<dbReference type="KEGG" id="alv:Alvin_2692"/>
<evidence type="ECO:0000313" key="3">
    <source>
        <dbReference type="Proteomes" id="UP000001441"/>
    </source>
</evidence>
<keyword evidence="1" id="KW-0472">Membrane</keyword>
<dbReference type="Proteomes" id="UP000001441">
    <property type="component" value="Chromosome"/>
</dbReference>
<keyword evidence="1" id="KW-1133">Transmembrane helix</keyword>
<evidence type="ECO:0000256" key="1">
    <source>
        <dbReference type="SAM" id="Phobius"/>
    </source>
</evidence>
<feature type="transmembrane region" description="Helical" evidence="1">
    <location>
        <begin position="14"/>
        <end position="34"/>
    </location>
</feature>
<organism evidence="2 3">
    <name type="scientific">Allochromatium vinosum (strain ATCC 17899 / DSM 180 / NBRC 103801 / NCIMB 10441 / D)</name>
    <name type="common">Chromatium vinosum</name>
    <dbReference type="NCBI Taxonomy" id="572477"/>
    <lineage>
        <taxon>Bacteria</taxon>
        <taxon>Pseudomonadati</taxon>
        <taxon>Pseudomonadota</taxon>
        <taxon>Gammaproteobacteria</taxon>
        <taxon>Chromatiales</taxon>
        <taxon>Chromatiaceae</taxon>
        <taxon>Allochromatium</taxon>
    </lineage>
</organism>
<name>D3RPZ0_ALLVD</name>
<dbReference type="AlphaFoldDB" id="D3RPZ0"/>
<sequence>MTHPMTQQTKPPKWILWLFAVSLILWPTLMYWLANGYSGWSDLKSYHDAGSRELRHSQGPTNVTLVQSSGRKYDFASNQSGRASYARTDVGFDDEGFWVRGRHGGWTGGPRGAVFIPWTAVERCDGLRIHLSDPQMALIIHDQSLLDTCTRQVSR</sequence>
<proteinExistence type="predicted"/>
<keyword evidence="1" id="KW-0812">Transmembrane</keyword>
<dbReference type="EMBL" id="CP001896">
    <property type="protein sequence ID" value="ADC63601.1"/>
    <property type="molecule type" value="Genomic_DNA"/>
</dbReference>
<reference evidence="2 3" key="1">
    <citation type="journal article" date="2011" name="Stand. Genomic Sci.">
        <title>Complete genome sequence of Allochromatium vinosum DSM 180(T).</title>
        <authorList>
            <person name="Weissgerber T."/>
            <person name="Zigann R."/>
            <person name="Bruce D."/>
            <person name="Chang Y.J."/>
            <person name="Detter J.C."/>
            <person name="Han C."/>
            <person name="Hauser L."/>
            <person name="Jeffries C.D."/>
            <person name="Land M."/>
            <person name="Munk A.C."/>
            <person name="Tapia R."/>
            <person name="Dahl C."/>
        </authorList>
    </citation>
    <scope>NUCLEOTIDE SEQUENCE [LARGE SCALE GENOMIC DNA]</scope>
    <source>
        <strain evidence="3">ATCC 17899 / DSM 180 / NBRC 103801 / NCIMB 10441 / D</strain>
    </source>
</reference>